<keyword evidence="1" id="KW-1133">Transmembrane helix</keyword>
<dbReference type="Ensembl" id="ENSNVIT00000023051.1">
    <property type="protein sequence ID" value="ENSNVIP00000019770.1"/>
    <property type="gene ID" value="ENSNVIG00000015523.1"/>
</dbReference>
<reference evidence="2" key="1">
    <citation type="submission" date="2025-08" db="UniProtKB">
        <authorList>
            <consortium name="Ensembl"/>
        </authorList>
    </citation>
    <scope>IDENTIFICATION</scope>
</reference>
<evidence type="ECO:0000256" key="1">
    <source>
        <dbReference type="SAM" id="Phobius"/>
    </source>
</evidence>
<evidence type="ECO:0000313" key="2">
    <source>
        <dbReference type="Ensembl" id="ENSNVIP00000019770.1"/>
    </source>
</evidence>
<dbReference type="AlphaFoldDB" id="A0A8C7BFF8"/>
<keyword evidence="1" id="KW-0812">Transmembrane</keyword>
<accession>A0A8C7BFF8</accession>
<reference evidence="2" key="2">
    <citation type="submission" date="2025-09" db="UniProtKB">
        <authorList>
            <consortium name="Ensembl"/>
        </authorList>
    </citation>
    <scope>IDENTIFICATION</scope>
</reference>
<sequence length="101" mass="11099">LIWWPAPLLVRPLKFVLLYLAFIFLRGAVTPVLPKPDHTLEHKLPHSLRTLETASPCRPLAGAVTSLAVLHPEARTWAARAAEPLGNCGFQGGPRPGHKRD</sequence>
<keyword evidence="3" id="KW-1185">Reference proteome</keyword>
<dbReference type="GeneTree" id="ENSGT00550000076460"/>
<evidence type="ECO:0000313" key="3">
    <source>
        <dbReference type="Proteomes" id="UP000694425"/>
    </source>
</evidence>
<keyword evidence="1" id="KW-0472">Membrane</keyword>
<protein>
    <submittedName>
        <fullName evidence="2">Uncharacterized protein</fullName>
    </submittedName>
</protein>
<name>A0A8C7BFF8_NEOVI</name>
<proteinExistence type="predicted"/>
<dbReference type="Proteomes" id="UP000694425">
    <property type="component" value="Unplaced"/>
</dbReference>
<feature type="transmembrane region" description="Helical" evidence="1">
    <location>
        <begin position="12"/>
        <end position="33"/>
    </location>
</feature>
<organism evidence="2 3">
    <name type="scientific">Neovison vison</name>
    <name type="common">American mink</name>
    <name type="synonym">Mustela vison</name>
    <dbReference type="NCBI Taxonomy" id="452646"/>
    <lineage>
        <taxon>Eukaryota</taxon>
        <taxon>Metazoa</taxon>
        <taxon>Chordata</taxon>
        <taxon>Craniata</taxon>
        <taxon>Vertebrata</taxon>
        <taxon>Euteleostomi</taxon>
        <taxon>Mammalia</taxon>
        <taxon>Eutheria</taxon>
        <taxon>Laurasiatheria</taxon>
        <taxon>Carnivora</taxon>
        <taxon>Caniformia</taxon>
        <taxon>Musteloidea</taxon>
        <taxon>Mustelidae</taxon>
        <taxon>Mustelinae</taxon>
        <taxon>Neogale</taxon>
    </lineage>
</organism>